<feature type="transmembrane region" description="Helical" evidence="10">
    <location>
        <begin position="337"/>
        <end position="361"/>
    </location>
</feature>
<feature type="domain" description="Cation/H+ exchanger transmembrane" evidence="11">
    <location>
        <begin position="15"/>
        <end position="140"/>
    </location>
</feature>
<evidence type="ECO:0000256" key="2">
    <source>
        <dbReference type="ARBA" id="ARBA00022448"/>
    </source>
</evidence>
<feature type="transmembrane region" description="Helical" evidence="10">
    <location>
        <begin position="6"/>
        <end position="24"/>
    </location>
</feature>
<evidence type="ECO:0000256" key="10">
    <source>
        <dbReference type="SAM" id="Phobius"/>
    </source>
</evidence>
<keyword evidence="2" id="KW-0813">Transport</keyword>
<dbReference type="Pfam" id="PF00999">
    <property type="entry name" value="Na_H_Exchanger"/>
    <property type="match status" value="2"/>
</dbReference>
<comment type="subcellular location">
    <subcellularLocation>
        <location evidence="1">Cell membrane</location>
        <topology evidence="1">Multi-pass membrane protein</topology>
    </subcellularLocation>
</comment>
<feature type="region of interest" description="Disordered" evidence="9">
    <location>
        <begin position="144"/>
        <end position="175"/>
    </location>
</feature>
<keyword evidence="7" id="KW-0406">Ion transport</keyword>
<evidence type="ECO:0000256" key="7">
    <source>
        <dbReference type="ARBA" id="ARBA00023065"/>
    </source>
</evidence>
<feature type="transmembrane region" description="Helical" evidence="10">
    <location>
        <begin position="92"/>
        <end position="115"/>
    </location>
</feature>
<keyword evidence="13" id="KW-1185">Reference proteome</keyword>
<dbReference type="Proteomes" id="UP001157109">
    <property type="component" value="Unassembled WGS sequence"/>
</dbReference>
<feature type="transmembrane region" description="Helical" evidence="10">
    <location>
        <begin position="60"/>
        <end position="80"/>
    </location>
</feature>
<gene>
    <name evidence="12" type="ORF">GCM10025862_18610</name>
</gene>
<feature type="domain" description="Cation/H+ exchanger transmembrane" evidence="11">
    <location>
        <begin position="184"/>
        <end position="428"/>
    </location>
</feature>
<evidence type="ECO:0000259" key="11">
    <source>
        <dbReference type="Pfam" id="PF00999"/>
    </source>
</evidence>
<feature type="transmembrane region" description="Helical" evidence="10">
    <location>
        <begin position="194"/>
        <end position="211"/>
    </location>
</feature>
<feature type="transmembrane region" description="Helical" evidence="10">
    <location>
        <begin position="31"/>
        <end position="48"/>
    </location>
</feature>
<proteinExistence type="predicted"/>
<keyword evidence="8 10" id="KW-0472">Membrane</keyword>
<feature type="transmembrane region" description="Helical" evidence="10">
    <location>
        <begin position="223"/>
        <end position="242"/>
    </location>
</feature>
<accession>A0ABQ6HN15</accession>
<dbReference type="RefSeq" id="WP_284284498.1">
    <property type="nucleotide sequence ID" value="NZ_BSUJ01000001.1"/>
</dbReference>
<keyword evidence="3" id="KW-0050">Antiport</keyword>
<feature type="compositionally biased region" description="Basic and acidic residues" evidence="9">
    <location>
        <begin position="431"/>
        <end position="452"/>
    </location>
</feature>
<evidence type="ECO:0000256" key="4">
    <source>
        <dbReference type="ARBA" id="ARBA00022475"/>
    </source>
</evidence>
<comment type="caution">
    <text evidence="12">The sequence shown here is derived from an EMBL/GenBank/DDBJ whole genome shotgun (WGS) entry which is preliminary data.</text>
</comment>
<organism evidence="12 13">
    <name type="scientific">Arsenicicoccus piscis</name>
    <dbReference type="NCBI Taxonomy" id="673954"/>
    <lineage>
        <taxon>Bacteria</taxon>
        <taxon>Bacillati</taxon>
        <taxon>Actinomycetota</taxon>
        <taxon>Actinomycetes</taxon>
        <taxon>Micrococcales</taxon>
        <taxon>Intrasporangiaceae</taxon>
        <taxon>Arsenicicoccus</taxon>
    </lineage>
</organism>
<feature type="transmembrane region" description="Helical" evidence="10">
    <location>
        <begin position="403"/>
        <end position="427"/>
    </location>
</feature>
<dbReference type="PANTHER" id="PTHR32507:SF8">
    <property type="entry name" value="CNH1P"/>
    <property type="match status" value="1"/>
</dbReference>
<dbReference type="Gene3D" id="1.20.1530.20">
    <property type="match status" value="2"/>
</dbReference>
<evidence type="ECO:0000313" key="12">
    <source>
        <dbReference type="EMBL" id="GMA19840.1"/>
    </source>
</evidence>
<dbReference type="EMBL" id="BSUJ01000001">
    <property type="protein sequence ID" value="GMA19840.1"/>
    <property type="molecule type" value="Genomic_DNA"/>
</dbReference>
<evidence type="ECO:0000256" key="3">
    <source>
        <dbReference type="ARBA" id="ARBA00022449"/>
    </source>
</evidence>
<dbReference type="PANTHER" id="PTHR32507">
    <property type="entry name" value="NA(+)/H(+) ANTIPORTER 1"/>
    <property type="match status" value="1"/>
</dbReference>
<dbReference type="InterPro" id="IPR038770">
    <property type="entry name" value="Na+/solute_symporter_sf"/>
</dbReference>
<name>A0ABQ6HN15_9MICO</name>
<evidence type="ECO:0000313" key="13">
    <source>
        <dbReference type="Proteomes" id="UP001157109"/>
    </source>
</evidence>
<keyword evidence="4" id="KW-1003">Cell membrane</keyword>
<evidence type="ECO:0000256" key="9">
    <source>
        <dbReference type="SAM" id="MobiDB-lite"/>
    </source>
</evidence>
<evidence type="ECO:0000256" key="8">
    <source>
        <dbReference type="ARBA" id="ARBA00023136"/>
    </source>
</evidence>
<feature type="region of interest" description="Disordered" evidence="9">
    <location>
        <begin position="431"/>
        <end position="475"/>
    </location>
</feature>
<protein>
    <submittedName>
        <fullName evidence="12">Cation transporter</fullName>
    </submittedName>
</protein>
<reference evidence="13" key="1">
    <citation type="journal article" date="2019" name="Int. J. Syst. Evol. Microbiol.">
        <title>The Global Catalogue of Microorganisms (GCM) 10K type strain sequencing project: providing services to taxonomists for standard genome sequencing and annotation.</title>
        <authorList>
            <consortium name="The Broad Institute Genomics Platform"/>
            <consortium name="The Broad Institute Genome Sequencing Center for Infectious Disease"/>
            <person name="Wu L."/>
            <person name="Ma J."/>
        </authorList>
    </citation>
    <scope>NUCLEOTIDE SEQUENCE [LARGE SCALE GENOMIC DNA]</scope>
    <source>
        <strain evidence="13">NBRC 105830</strain>
    </source>
</reference>
<keyword evidence="6 10" id="KW-1133">Transmembrane helix</keyword>
<evidence type="ECO:0000256" key="5">
    <source>
        <dbReference type="ARBA" id="ARBA00022692"/>
    </source>
</evidence>
<feature type="transmembrane region" description="Helical" evidence="10">
    <location>
        <begin position="262"/>
        <end position="293"/>
    </location>
</feature>
<evidence type="ECO:0000256" key="1">
    <source>
        <dbReference type="ARBA" id="ARBA00004651"/>
    </source>
</evidence>
<feature type="transmembrane region" description="Helical" evidence="10">
    <location>
        <begin position="373"/>
        <end position="391"/>
    </location>
</feature>
<dbReference type="InterPro" id="IPR006153">
    <property type="entry name" value="Cation/H_exchanger_TM"/>
</dbReference>
<sequence length="475" mass="50420">MTPDLVYLTAGFGLLLGAFLPRFIRDRAISAPLVVVAVGVAVGWFIPGDEPIAPVLHETIATHVSELCVIVALMGVGLAIDRPFSWRTWRVTWRLLLVAMPLCIAATALLGWWVIGLTPAAALLLGAALAPTDPVLASDIQVEGPSVLDPEDPTSPTDPDEADDHTRATEQAAYEEEDEVRFALTSEAGLNDSLAFPFVYLAIGLATKGPLSGWVGTWVAWDLVGKLLIGVAVGWLAGWVTGKVVFRSRLDHLRLADAREPLLALALVLATYGLTELVGGYGFLAVFVAAVTLRQSERTHAYHGHLHDAIEHLESILTLLILMLLGASLSSGQLAHLTWGGVVVALALVLVVRPVTGWVSLARVPELSRGERLATAAFGVRGIGTVYYLAYATSQAEWAEKDLVWSTATVAILLSVVVHGVAATPVMRRLEESREARSGSDAPARRTVDGRVGRPSPQDGTTSPAATPAGPPRGA</sequence>
<keyword evidence="5 10" id="KW-0812">Transmembrane</keyword>
<feature type="transmembrane region" description="Helical" evidence="10">
    <location>
        <begin position="313"/>
        <end position="331"/>
    </location>
</feature>
<evidence type="ECO:0000256" key="6">
    <source>
        <dbReference type="ARBA" id="ARBA00022989"/>
    </source>
</evidence>